<dbReference type="GO" id="GO:0008270">
    <property type="term" value="F:zinc ion binding"/>
    <property type="evidence" value="ECO:0007669"/>
    <property type="project" value="UniProtKB-KW"/>
</dbReference>
<keyword evidence="3" id="KW-0479">Metal-binding</keyword>
<keyword evidence="5" id="KW-0862">Zinc</keyword>
<evidence type="ECO:0000256" key="4">
    <source>
        <dbReference type="ARBA" id="ARBA00022771"/>
    </source>
</evidence>
<keyword evidence="4 8" id="KW-0863">Zinc-finger</keyword>
<comment type="similarity">
    <text evidence="8">Belongs to the nanos family.</text>
</comment>
<keyword evidence="11" id="KW-1185">Reference proteome</keyword>
<dbReference type="InterPro" id="IPR008705">
    <property type="entry name" value="Nanos/Xcar2"/>
</dbReference>
<dbReference type="GO" id="GO:0005737">
    <property type="term" value="C:cytoplasm"/>
    <property type="evidence" value="ECO:0007669"/>
    <property type="project" value="UniProtKB-SubCell"/>
</dbReference>
<keyword evidence="7 8" id="KW-0694">RNA-binding</keyword>
<evidence type="ECO:0000256" key="6">
    <source>
        <dbReference type="ARBA" id="ARBA00022845"/>
    </source>
</evidence>
<keyword evidence="6 8" id="KW-0810">Translation regulation</keyword>
<evidence type="ECO:0000313" key="11">
    <source>
        <dbReference type="Proteomes" id="UP000261640"/>
    </source>
</evidence>
<evidence type="ECO:0000256" key="3">
    <source>
        <dbReference type="ARBA" id="ARBA00022723"/>
    </source>
</evidence>
<evidence type="ECO:0000256" key="2">
    <source>
        <dbReference type="ARBA" id="ARBA00022490"/>
    </source>
</evidence>
<dbReference type="GO" id="GO:0003723">
    <property type="term" value="F:RNA binding"/>
    <property type="evidence" value="ECO:0007669"/>
    <property type="project" value="UniProtKB-UniRule"/>
</dbReference>
<dbReference type="STRING" id="205130.ENSMAMP00000008212"/>
<dbReference type="RefSeq" id="XP_026148314.1">
    <property type="nucleotide sequence ID" value="XM_026292529.1"/>
</dbReference>
<evidence type="ECO:0000256" key="1">
    <source>
        <dbReference type="ARBA" id="ARBA00004496"/>
    </source>
</evidence>
<evidence type="ECO:0000313" key="10">
    <source>
        <dbReference type="Ensembl" id="ENSMAMP00000008212.2"/>
    </source>
</evidence>
<protein>
    <submittedName>
        <fullName evidence="10">Nanos homolog 2</fullName>
    </submittedName>
</protein>
<evidence type="ECO:0000259" key="9">
    <source>
        <dbReference type="PROSITE" id="PS51522"/>
    </source>
</evidence>
<dbReference type="PROSITE" id="PS51522">
    <property type="entry name" value="ZF_NANOS"/>
    <property type="match status" value="1"/>
</dbReference>
<organism evidence="10 11">
    <name type="scientific">Mastacembelus armatus</name>
    <name type="common">zig-zag eel</name>
    <dbReference type="NCBI Taxonomy" id="205130"/>
    <lineage>
        <taxon>Eukaryota</taxon>
        <taxon>Metazoa</taxon>
        <taxon>Chordata</taxon>
        <taxon>Craniata</taxon>
        <taxon>Vertebrata</taxon>
        <taxon>Euteleostomi</taxon>
        <taxon>Actinopterygii</taxon>
        <taxon>Neopterygii</taxon>
        <taxon>Teleostei</taxon>
        <taxon>Neoteleostei</taxon>
        <taxon>Acanthomorphata</taxon>
        <taxon>Anabantaria</taxon>
        <taxon>Synbranchiformes</taxon>
        <taxon>Mastacembelidae</taxon>
        <taxon>Mastacembelus</taxon>
    </lineage>
</organism>
<dbReference type="InterPro" id="IPR024161">
    <property type="entry name" value="Znf_nanos-typ"/>
</dbReference>
<dbReference type="Pfam" id="PF05741">
    <property type="entry name" value="zf-nanos"/>
    <property type="match status" value="1"/>
</dbReference>
<dbReference type="InParanoid" id="A0A3Q3L3Y9"/>
<dbReference type="Proteomes" id="UP000261640">
    <property type="component" value="Unplaced"/>
</dbReference>
<dbReference type="GeneTree" id="ENSGT00950000183135"/>
<dbReference type="GeneID" id="113121763"/>
<name>A0A3Q3L3Y9_9TELE</name>
<evidence type="ECO:0000256" key="8">
    <source>
        <dbReference type="PROSITE-ProRule" id="PRU00855"/>
    </source>
</evidence>
<proteinExistence type="inferred from homology"/>
<evidence type="ECO:0000256" key="5">
    <source>
        <dbReference type="ARBA" id="ARBA00022833"/>
    </source>
</evidence>
<dbReference type="Gene3D" id="4.10.60.30">
    <property type="entry name" value="Nanos, RNA-binding domain"/>
    <property type="match status" value="1"/>
</dbReference>
<comment type="subcellular location">
    <subcellularLocation>
        <location evidence="1">Cytoplasm</location>
    </subcellularLocation>
</comment>
<dbReference type="PANTHER" id="PTHR12887">
    <property type="entry name" value="NANOS PROTEIN"/>
    <property type="match status" value="1"/>
</dbReference>
<dbReference type="InterPro" id="IPR038129">
    <property type="entry name" value="Nanos_sf"/>
</dbReference>
<feature type="domain" description="Nanos-type" evidence="9">
    <location>
        <begin position="89"/>
        <end position="143"/>
    </location>
</feature>
<dbReference type="OrthoDB" id="5864971at2759"/>
<dbReference type="Ensembl" id="ENSMAMT00000008431.2">
    <property type="protein sequence ID" value="ENSMAMP00000008212.2"/>
    <property type="gene ID" value="ENSMAMG00000005577.2"/>
</dbReference>
<dbReference type="GO" id="GO:0006417">
    <property type="term" value="P:regulation of translation"/>
    <property type="evidence" value="ECO:0007669"/>
    <property type="project" value="UniProtKB-UniRule"/>
</dbReference>
<evidence type="ECO:0000256" key="7">
    <source>
        <dbReference type="ARBA" id="ARBA00022884"/>
    </source>
</evidence>
<keyword evidence="2" id="KW-0963">Cytoplasm</keyword>
<dbReference type="AlphaFoldDB" id="A0A3Q3L3Y9"/>
<accession>A0A3Q3L3Y9</accession>
<reference evidence="10" key="1">
    <citation type="submission" date="2025-08" db="UniProtKB">
        <authorList>
            <consortium name="Ensembl"/>
        </authorList>
    </citation>
    <scope>IDENTIFICATION</scope>
</reference>
<sequence length="159" mass="18494">MYFFKTTTSTMERRVRGFDMWHDYMDLGKLIEELRGRRDVDRRNISGPKKEPRERWSPSALRDECRNSIETCSADSLSDTSCSETSPNFCRFCKQNSETPDVYLSHKLKSDEGKVTCPVLWSYTCPICEATGDNAHTRRYCPQAKQRASAKSRSLPKFW</sequence>
<reference evidence="10" key="2">
    <citation type="submission" date="2025-09" db="UniProtKB">
        <authorList>
            <consortium name="Ensembl"/>
        </authorList>
    </citation>
    <scope>IDENTIFICATION</scope>
</reference>